<reference evidence="13 14" key="1">
    <citation type="journal article" date="2017" name="PLoS Biol.">
        <title>The sea cucumber genome provides insights into morphological evolution and visceral regeneration.</title>
        <authorList>
            <person name="Zhang X."/>
            <person name="Sun L."/>
            <person name="Yuan J."/>
            <person name="Sun Y."/>
            <person name="Gao Y."/>
            <person name="Zhang L."/>
            <person name="Li S."/>
            <person name="Dai H."/>
            <person name="Hamel J.F."/>
            <person name="Liu C."/>
            <person name="Yu Y."/>
            <person name="Liu S."/>
            <person name="Lin W."/>
            <person name="Guo K."/>
            <person name="Jin S."/>
            <person name="Xu P."/>
            <person name="Storey K.B."/>
            <person name="Huan P."/>
            <person name="Zhang T."/>
            <person name="Zhou Y."/>
            <person name="Zhang J."/>
            <person name="Lin C."/>
            <person name="Li X."/>
            <person name="Xing L."/>
            <person name="Huo D."/>
            <person name="Sun M."/>
            <person name="Wang L."/>
            <person name="Mercier A."/>
            <person name="Li F."/>
            <person name="Yang H."/>
            <person name="Xiang J."/>
        </authorList>
    </citation>
    <scope>NUCLEOTIDE SEQUENCE [LARGE SCALE GENOMIC DNA]</scope>
    <source>
        <strain evidence="13">Shaxun</strain>
        <tissue evidence="13">Muscle</tissue>
    </source>
</reference>
<evidence type="ECO:0000256" key="9">
    <source>
        <dbReference type="ARBA" id="ARBA00023136"/>
    </source>
</evidence>
<evidence type="ECO:0000256" key="2">
    <source>
        <dbReference type="ARBA" id="ARBA00007263"/>
    </source>
</evidence>
<feature type="transmembrane region" description="Helical" evidence="12">
    <location>
        <begin position="205"/>
        <end position="225"/>
    </location>
</feature>
<comment type="subcellular location">
    <subcellularLocation>
        <location evidence="1">Membrane</location>
        <topology evidence="1">Multi-pass membrane protein</topology>
    </subcellularLocation>
</comment>
<comment type="caution">
    <text evidence="13">The sequence shown here is derived from an EMBL/GenBank/DDBJ whole genome shotgun (WGS) entry which is preliminary data.</text>
</comment>
<accession>A0A2G8KWY6</accession>
<dbReference type="GO" id="GO:0005789">
    <property type="term" value="C:endoplasmic reticulum membrane"/>
    <property type="evidence" value="ECO:0007669"/>
    <property type="project" value="TreeGrafter"/>
</dbReference>
<dbReference type="Pfam" id="PF01151">
    <property type="entry name" value="ELO"/>
    <property type="match status" value="1"/>
</dbReference>
<keyword evidence="14" id="KW-1185">Reference proteome</keyword>
<evidence type="ECO:0000256" key="6">
    <source>
        <dbReference type="ARBA" id="ARBA00022832"/>
    </source>
</evidence>
<protein>
    <recommendedName>
        <fullName evidence="12">Elongation of very long chain fatty acids protein</fullName>
        <ecNumber evidence="12">2.3.1.199</ecNumber>
    </recommendedName>
    <alternativeName>
        <fullName evidence="12">Very-long-chain 3-oxoacyl-CoA synthase</fullName>
    </alternativeName>
</protein>
<comment type="catalytic activity">
    <reaction evidence="11 12">
        <text>a very-long-chain acyl-CoA + malonyl-CoA + H(+) = a very-long-chain 3-oxoacyl-CoA + CO2 + CoA</text>
        <dbReference type="Rhea" id="RHEA:32727"/>
        <dbReference type="ChEBI" id="CHEBI:15378"/>
        <dbReference type="ChEBI" id="CHEBI:16526"/>
        <dbReference type="ChEBI" id="CHEBI:57287"/>
        <dbReference type="ChEBI" id="CHEBI:57384"/>
        <dbReference type="ChEBI" id="CHEBI:90725"/>
        <dbReference type="ChEBI" id="CHEBI:90736"/>
        <dbReference type="EC" id="2.3.1.199"/>
    </reaction>
</comment>
<dbReference type="InterPro" id="IPR002076">
    <property type="entry name" value="ELO_fam"/>
</dbReference>
<evidence type="ECO:0000256" key="11">
    <source>
        <dbReference type="ARBA" id="ARBA00047375"/>
    </source>
</evidence>
<feature type="transmembrane region" description="Helical" evidence="12">
    <location>
        <begin position="140"/>
        <end position="160"/>
    </location>
</feature>
<evidence type="ECO:0000256" key="12">
    <source>
        <dbReference type="RuleBase" id="RU361115"/>
    </source>
</evidence>
<evidence type="ECO:0000256" key="8">
    <source>
        <dbReference type="ARBA" id="ARBA00023098"/>
    </source>
</evidence>
<keyword evidence="6 12" id="KW-0276">Fatty acid metabolism</keyword>
<keyword evidence="9 12" id="KW-0472">Membrane</keyword>
<evidence type="ECO:0000313" key="14">
    <source>
        <dbReference type="Proteomes" id="UP000230750"/>
    </source>
</evidence>
<sequence>MAQAEVLRFCKTLMGLQSFGLMVVYLIIVSMSSLYFRISKPLSLRKTLVVYNYGCSLANLYTLVAFLIGIYQANSIFVLKSNDWLKHAFFLYWALKNFELLDTAFMILRHRRRQLSFLHIYHHSSMVLLTDFGYHFSPWAGIAFLVSINSFVHVCLYFYYGYAAQFPNDPVPWKKHVTQLQIVQFLVGMVHAMFGYKYHQYCIYGPFYALTMIALFSNYYVRAFILTKEKGNKGKQE</sequence>
<evidence type="ECO:0000256" key="4">
    <source>
        <dbReference type="ARBA" id="ARBA00022679"/>
    </source>
</evidence>
<feature type="transmembrane region" description="Helical" evidence="12">
    <location>
        <begin position="180"/>
        <end position="199"/>
    </location>
</feature>
<evidence type="ECO:0000256" key="10">
    <source>
        <dbReference type="ARBA" id="ARBA00023160"/>
    </source>
</evidence>
<keyword evidence="10 12" id="KW-0275">Fatty acid biosynthesis</keyword>
<keyword evidence="7 12" id="KW-1133">Transmembrane helix</keyword>
<feature type="transmembrane region" description="Helical" evidence="12">
    <location>
        <begin position="48"/>
        <end position="70"/>
    </location>
</feature>
<keyword evidence="5 12" id="KW-0812">Transmembrane</keyword>
<evidence type="ECO:0000256" key="5">
    <source>
        <dbReference type="ARBA" id="ARBA00022692"/>
    </source>
</evidence>
<keyword evidence="3 12" id="KW-0444">Lipid biosynthesis</keyword>
<dbReference type="GO" id="GO:0042761">
    <property type="term" value="P:very long-chain fatty acid biosynthetic process"/>
    <property type="evidence" value="ECO:0007669"/>
    <property type="project" value="TreeGrafter"/>
</dbReference>
<evidence type="ECO:0000256" key="3">
    <source>
        <dbReference type="ARBA" id="ARBA00022516"/>
    </source>
</evidence>
<keyword evidence="4 12" id="KW-0808">Transferase</keyword>
<evidence type="ECO:0000313" key="13">
    <source>
        <dbReference type="EMBL" id="PIK52526.1"/>
    </source>
</evidence>
<dbReference type="STRING" id="307972.A0A2G8KWY6"/>
<dbReference type="GO" id="GO:0019367">
    <property type="term" value="P:fatty acid elongation, saturated fatty acid"/>
    <property type="evidence" value="ECO:0007669"/>
    <property type="project" value="TreeGrafter"/>
</dbReference>
<feature type="transmembrane region" description="Helical" evidence="12">
    <location>
        <begin position="16"/>
        <end position="36"/>
    </location>
</feature>
<comment type="similarity">
    <text evidence="2 12">Belongs to the ELO family.</text>
</comment>
<gene>
    <name evidence="13" type="ORF">BSL78_10565</name>
</gene>
<dbReference type="PANTHER" id="PTHR11157:SF134">
    <property type="entry name" value="ELONGATION OF FATTY ACIDS PROTEIN 1-RELATED"/>
    <property type="match status" value="1"/>
</dbReference>
<dbReference type="AlphaFoldDB" id="A0A2G8KWY6"/>
<organism evidence="13 14">
    <name type="scientific">Stichopus japonicus</name>
    <name type="common">Sea cucumber</name>
    <dbReference type="NCBI Taxonomy" id="307972"/>
    <lineage>
        <taxon>Eukaryota</taxon>
        <taxon>Metazoa</taxon>
        <taxon>Echinodermata</taxon>
        <taxon>Eleutherozoa</taxon>
        <taxon>Echinozoa</taxon>
        <taxon>Holothuroidea</taxon>
        <taxon>Aspidochirotacea</taxon>
        <taxon>Aspidochirotida</taxon>
        <taxon>Stichopodidae</taxon>
        <taxon>Apostichopus</taxon>
    </lineage>
</organism>
<dbReference type="GO" id="GO:0009922">
    <property type="term" value="F:fatty acid elongase activity"/>
    <property type="evidence" value="ECO:0007669"/>
    <property type="project" value="UniProtKB-EC"/>
</dbReference>
<evidence type="ECO:0000256" key="7">
    <source>
        <dbReference type="ARBA" id="ARBA00022989"/>
    </source>
</evidence>
<dbReference type="OrthoDB" id="434092at2759"/>
<keyword evidence="8 12" id="KW-0443">Lipid metabolism</keyword>
<dbReference type="GO" id="GO:0034626">
    <property type="term" value="P:fatty acid elongation, polyunsaturated fatty acid"/>
    <property type="evidence" value="ECO:0007669"/>
    <property type="project" value="TreeGrafter"/>
</dbReference>
<dbReference type="GO" id="GO:0030148">
    <property type="term" value="P:sphingolipid biosynthetic process"/>
    <property type="evidence" value="ECO:0007669"/>
    <property type="project" value="TreeGrafter"/>
</dbReference>
<proteinExistence type="inferred from homology"/>
<dbReference type="Proteomes" id="UP000230750">
    <property type="component" value="Unassembled WGS sequence"/>
</dbReference>
<dbReference type="PANTHER" id="PTHR11157">
    <property type="entry name" value="FATTY ACID ACYL TRANSFERASE-RELATED"/>
    <property type="match status" value="1"/>
</dbReference>
<dbReference type="GO" id="GO:0034625">
    <property type="term" value="P:fatty acid elongation, monounsaturated fatty acid"/>
    <property type="evidence" value="ECO:0007669"/>
    <property type="project" value="TreeGrafter"/>
</dbReference>
<dbReference type="EMBL" id="MRZV01000325">
    <property type="protein sequence ID" value="PIK52526.1"/>
    <property type="molecule type" value="Genomic_DNA"/>
</dbReference>
<dbReference type="EC" id="2.3.1.199" evidence="12"/>
<evidence type="ECO:0000256" key="1">
    <source>
        <dbReference type="ARBA" id="ARBA00004141"/>
    </source>
</evidence>
<name>A0A2G8KWY6_STIJA</name>